<dbReference type="PANTHER" id="PTHR23323">
    <property type="entry name" value="VACUOLAR PROTEIN SORTING-ASSOCIATED PROTEIN"/>
    <property type="match status" value="1"/>
</dbReference>
<dbReference type="AlphaFoldDB" id="L0PI09"/>
<evidence type="ECO:0000256" key="2">
    <source>
        <dbReference type="ARBA" id="ARBA00022771"/>
    </source>
</evidence>
<organism evidence="8">
    <name type="scientific">Pneumocystis jirovecii</name>
    <name type="common">Human pneumocystis pneumonia agent</name>
    <dbReference type="NCBI Taxonomy" id="42068"/>
    <lineage>
        <taxon>Eukaryota</taxon>
        <taxon>Fungi</taxon>
        <taxon>Dikarya</taxon>
        <taxon>Ascomycota</taxon>
        <taxon>Taphrinomycotina</taxon>
        <taxon>Pneumocystomycetes</taxon>
        <taxon>Pneumocystaceae</taxon>
        <taxon>Pneumocystis</taxon>
    </lineage>
</organism>
<dbReference type="Pfam" id="PF26148">
    <property type="entry name" value="VPS18_RING_C"/>
    <property type="match status" value="1"/>
</dbReference>
<dbReference type="GO" id="GO:0005768">
    <property type="term" value="C:endosome"/>
    <property type="evidence" value="ECO:0007669"/>
    <property type="project" value="TreeGrafter"/>
</dbReference>
<evidence type="ECO:0000313" key="8">
    <source>
        <dbReference type="Proteomes" id="UP000010422"/>
    </source>
</evidence>
<dbReference type="PANTHER" id="PTHR23323:SF26">
    <property type="entry name" value="VACUOLAR PROTEIN SORTING-ASSOCIATED PROTEIN 18 HOMOLOG"/>
    <property type="match status" value="1"/>
</dbReference>
<dbReference type="SUPFAM" id="SSF57850">
    <property type="entry name" value="RING/U-box"/>
    <property type="match status" value="1"/>
</dbReference>
<keyword evidence="5" id="KW-0175">Coiled coil</keyword>
<evidence type="ECO:0000313" key="7">
    <source>
        <dbReference type="EMBL" id="CCJ31290.1"/>
    </source>
</evidence>
<evidence type="ECO:0000256" key="3">
    <source>
        <dbReference type="ARBA" id="ARBA00022833"/>
    </source>
</evidence>
<evidence type="ECO:0000256" key="1">
    <source>
        <dbReference type="ARBA" id="ARBA00022723"/>
    </source>
</evidence>
<dbReference type="GO" id="GO:0008270">
    <property type="term" value="F:zinc ion binding"/>
    <property type="evidence" value="ECO:0007669"/>
    <property type="project" value="UniProtKB-KW"/>
</dbReference>
<dbReference type="EMBL" id="CAKM01000282">
    <property type="protein sequence ID" value="CCJ31290.1"/>
    <property type="molecule type" value="Genomic_DNA"/>
</dbReference>
<proteinExistence type="predicted"/>
<dbReference type="PROSITE" id="PS50236">
    <property type="entry name" value="CHCR"/>
    <property type="match status" value="1"/>
</dbReference>
<accession>L0PI09</accession>
<feature type="coiled-coil region" evidence="5">
    <location>
        <begin position="408"/>
        <end position="435"/>
    </location>
</feature>
<dbReference type="GO" id="GO:0007032">
    <property type="term" value="P:endosome organization"/>
    <property type="evidence" value="ECO:0007669"/>
    <property type="project" value="TreeGrafter"/>
</dbReference>
<dbReference type="CDD" id="cd16462">
    <property type="entry name" value="RING-H2_Pep3p-like"/>
    <property type="match status" value="1"/>
</dbReference>
<dbReference type="Gene3D" id="3.30.40.10">
    <property type="entry name" value="Zinc/RING finger domain, C3HC4 (zinc finger)"/>
    <property type="match status" value="1"/>
</dbReference>
<dbReference type="InterPro" id="IPR058919">
    <property type="entry name" value="Pep3/Vps18_RING_C"/>
</dbReference>
<dbReference type="InterPro" id="IPR013083">
    <property type="entry name" value="Znf_RING/FYVE/PHD"/>
</dbReference>
<dbReference type="GO" id="GO:0006886">
    <property type="term" value="P:intracellular protein transport"/>
    <property type="evidence" value="ECO:0007669"/>
    <property type="project" value="UniProtKB-UniRule"/>
</dbReference>
<name>L0PI09_PNEJI</name>
<evidence type="ECO:0000259" key="6">
    <source>
        <dbReference type="Pfam" id="PF26148"/>
    </source>
</evidence>
<keyword evidence="2" id="KW-0863">Zinc-finger</keyword>
<dbReference type="STRING" id="1209962.L0PI09"/>
<dbReference type="InterPro" id="IPR000547">
    <property type="entry name" value="Clathrin_H-chain/VPS_repeat"/>
</dbReference>
<sequence>MKTLIFGSHFLKMKNSHYDAIYREYGMDLIKQAKTHEAAKVLAKTTLPIEEISLKFMDMKDHDALRIYLLEKLSLIKKGALIQKTILSTWLLFLYITKMNTLDDIQVQNSFLNISDTVSTEIKEIQNEFSEFINKYKSNLNREASYHLINSHGRQNELLIYAESINDYPYILQYWVRNQNYDAALNALNKQTDPELIYKYASVLILQKPKATVDTWILHSDINPLKLIPAIIDYNQQYKLLIEQVWHNQTIRYLFFIIDQAPITEPIIHNTLLSLLASSENQDETSLLQYLEWQKSKDLYNSEFALRTCIQYKRILSSIYLYSKMGFFEEAVDLALKHNNIDLASTSADKVENSILKKKLWIKIAKKVISQSDEDTKSSLKFLMKNGSLNIEDLIPLYPDSEEICSVLKEYTSNINSLLKKMEELTVSADNIRHNIEDHNKWFTILNVEEKCNICKNILLNDQFYVFPCQHCFHKDCLFSKISKDSTFWQYRRVQDLQSIISKLESDIPMKQLDQYERLCKELDDIISAECILCGSNMIRRSIILEYLTILTL</sequence>
<gene>
    <name evidence="7" type="ORF">PNEJI1_000259</name>
</gene>
<dbReference type="GO" id="GO:0006904">
    <property type="term" value="P:vesicle docking involved in exocytosis"/>
    <property type="evidence" value="ECO:0007669"/>
    <property type="project" value="TreeGrafter"/>
</dbReference>
<dbReference type="VEuPathDB" id="FungiDB:PNEJI1_000259"/>
<feature type="repeat" description="CHCR" evidence="4">
    <location>
        <begin position="219"/>
        <end position="377"/>
    </location>
</feature>
<dbReference type="InParanoid" id="L0PI09"/>
<evidence type="ECO:0000256" key="4">
    <source>
        <dbReference type="PROSITE-ProRule" id="PRU01006"/>
    </source>
</evidence>
<keyword evidence="3" id="KW-0862">Zinc</keyword>
<keyword evidence="1" id="KW-0479">Metal-binding</keyword>
<dbReference type="FunCoup" id="L0PI09">
    <property type="interactions" value="446"/>
</dbReference>
<evidence type="ECO:0000256" key="5">
    <source>
        <dbReference type="SAM" id="Coils"/>
    </source>
</evidence>
<dbReference type="Proteomes" id="UP000010422">
    <property type="component" value="Unassembled WGS sequence"/>
</dbReference>
<dbReference type="GO" id="GO:0030674">
    <property type="term" value="F:protein-macromolecule adaptor activity"/>
    <property type="evidence" value="ECO:0007669"/>
    <property type="project" value="TreeGrafter"/>
</dbReference>
<reference evidence="7 8" key="1">
    <citation type="journal article" date="2012" name="MBio">
        <title>De novo assembly of the Pneumocystis jirovecii genome from a single bronchoalveolar lavage fluid specimen from a patient.</title>
        <authorList>
            <person name="Cisse O.H."/>
            <person name="Pagni M."/>
            <person name="Hauser P.M."/>
        </authorList>
    </citation>
    <scope>NUCLEOTIDE SEQUENCE [LARGE SCALE GENOMIC DNA]</scope>
    <source>
        <strain evidence="7 8">SE8</strain>
    </source>
</reference>
<protein>
    <recommendedName>
        <fullName evidence="6">Pep3/Vps18 RING C-terminal domain-containing protein</fullName>
    </recommendedName>
</protein>
<dbReference type="GO" id="GO:0007033">
    <property type="term" value="P:vacuole organization"/>
    <property type="evidence" value="ECO:0007669"/>
    <property type="project" value="TreeGrafter"/>
</dbReference>
<dbReference type="GO" id="GO:0048284">
    <property type="term" value="P:organelle fusion"/>
    <property type="evidence" value="ECO:0007669"/>
    <property type="project" value="TreeGrafter"/>
</dbReference>
<feature type="domain" description="Pep3/Vps18 RING C-terminal" evidence="6">
    <location>
        <begin position="449"/>
        <end position="541"/>
    </location>
</feature>
<comment type="caution">
    <text evidence="7">The sequence shown here is derived from an EMBL/GenBank/DDBJ whole genome shotgun (WGS) entry which is preliminary data.</text>
</comment>
<dbReference type="GO" id="GO:0030897">
    <property type="term" value="C:HOPS complex"/>
    <property type="evidence" value="ECO:0007669"/>
    <property type="project" value="TreeGrafter"/>
</dbReference>